<evidence type="ECO:0000313" key="12">
    <source>
        <dbReference type="Proteomes" id="UP000075884"/>
    </source>
</evidence>
<dbReference type="GO" id="GO:0060271">
    <property type="term" value="P:cilium assembly"/>
    <property type="evidence" value="ECO:0007669"/>
    <property type="project" value="TreeGrafter"/>
</dbReference>
<reference evidence="11" key="2">
    <citation type="submission" date="2020-05" db="UniProtKB">
        <authorList>
            <consortium name="EnsemblMetazoa"/>
        </authorList>
    </citation>
    <scope>IDENTIFICATION</scope>
    <source>
        <strain evidence="11">WRAIR2</strain>
    </source>
</reference>
<dbReference type="EnsemblMetazoa" id="ADIR011669-RA">
    <property type="protein sequence ID" value="ADIR011669-PA"/>
    <property type="gene ID" value="ADIR011669"/>
</dbReference>
<feature type="coiled-coil region" evidence="9">
    <location>
        <begin position="218"/>
        <end position="264"/>
    </location>
</feature>
<organism evidence="11 12">
    <name type="scientific">Anopheles dirus</name>
    <dbReference type="NCBI Taxonomy" id="7168"/>
    <lineage>
        <taxon>Eukaryota</taxon>
        <taxon>Metazoa</taxon>
        <taxon>Ecdysozoa</taxon>
        <taxon>Arthropoda</taxon>
        <taxon>Hexapoda</taxon>
        <taxon>Insecta</taxon>
        <taxon>Pterygota</taxon>
        <taxon>Neoptera</taxon>
        <taxon>Endopterygota</taxon>
        <taxon>Diptera</taxon>
        <taxon>Nematocera</taxon>
        <taxon>Culicoidea</taxon>
        <taxon>Culicidae</taxon>
        <taxon>Anophelinae</taxon>
        <taxon>Anopheles</taxon>
    </lineage>
</organism>
<feature type="region of interest" description="Disordered" evidence="10">
    <location>
        <begin position="14"/>
        <end position="36"/>
    </location>
</feature>
<feature type="region of interest" description="Disordered" evidence="10">
    <location>
        <begin position="103"/>
        <end position="129"/>
    </location>
</feature>
<evidence type="ECO:0000313" key="11">
    <source>
        <dbReference type="EnsemblMetazoa" id="ADIR011669-PA"/>
    </source>
</evidence>
<evidence type="ECO:0000256" key="5">
    <source>
        <dbReference type="ARBA" id="ARBA00022701"/>
    </source>
</evidence>
<dbReference type="GO" id="GO:0005879">
    <property type="term" value="C:axonemal microtubule"/>
    <property type="evidence" value="ECO:0007669"/>
    <property type="project" value="TreeGrafter"/>
</dbReference>
<feature type="compositionally biased region" description="Low complexity" evidence="10">
    <location>
        <begin position="429"/>
        <end position="440"/>
    </location>
</feature>
<evidence type="ECO:0000256" key="9">
    <source>
        <dbReference type="SAM" id="Coils"/>
    </source>
</evidence>
<proteinExistence type="inferred from homology"/>
<evidence type="ECO:0000256" key="8">
    <source>
        <dbReference type="ARBA" id="ARBA00023212"/>
    </source>
</evidence>
<feature type="coiled-coil region" evidence="9">
    <location>
        <begin position="146"/>
        <end position="173"/>
    </location>
</feature>
<dbReference type="AlphaFoldDB" id="A0A182NVG8"/>
<feature type="region of interest" description="Disordered" evidence="10">
    <location>
        <begin position="390"/>
        <end position="445"/>
    </location>
</feature>
<feature type="region of interest" description="Disordered" evidence="10">
    <location>
        <begin position="502"/>
        <end position="522"/>
    </location>
</feature>
<dbReference type="GO" id="GO:0005814">
    <property type="term" value="C:centriole"/>
    <property type="evidence" value="ECO:0007669"/>
    <property type="project" value="UniProtKB-SubCell"/>
</dbReference>
<evidence type="ECO:0000256" key="2">
    <source>
        <dbReference type="ARBA" id="ARBA00009485"/>
    </source>
</evidence>
<keyword evidence="12" id="KW-1185">Reference proteome</keyword>
<evidence type="ECO:0000256" key="1">
    <source>
        <dbReference type="ARBA" id="ARBA00004114"/>
    </source>
</evidence>
<comment type="similarity">
    <text evidence="2">Belongs to the CEP162 family.</text>
</comment>
<dbReference type="PANTHER" id="PTHR34031">
    <property type="entry name" value="CENTROSOMAL PROTEIN OF 162 KDA"/>
    <property type="match status" value="1"/>
</dbReference>
<reference evidence="12" key="1">
    <citation type="submission" date="2013-03" db="EMBL/GenBank/DDBJ databases">
        <title>The Genome Sequence of Anopheles dirus WRAIR2.</title>
        <authorList>
            <consortium name="The Broad Institute Genomics Platform"/>
            <person name="Neafsey D.E."/>
            <person name="Walton C."/>
            <person name="Walker B."/>
            <person name="Young S.K."/>
            <person name="Zeng Q."/>
            <person name="Gargeya S."/>
            <person name="Fitzgerald M."/>
            <person name="Haas B."/>
            <person name="Abouelleil A."/>
            <person name="Allen A.W."/>
            <person name="Alvarado L."/>
            <person name="Arachchi H.M."/>
            <person name="Berlin A.M."/>
            <person name="Chapman S.B."/>
            <person name="Gainer-Dewar J."/>
            <person name="Goldberg J."/>
            <person name="Griggs A."/>
            <person name="Gujja S."/>
            <person name="Hansen M."/>
            <person name="Howarth C."/>
            <person name="Imamovic A."/>
            <person name="Ireland A."/>
            <person name="Larimer J."/>
            <person name="McCowan C."/>
            <person name="Murphy C."/>
            <person name="Pearson M."/>
            <person name="Poon T.W."/>
            <person name="Priest M."/>
            <person name="Roberts A."/>
            <person name="Saif S."/>
            <person name="Shea T."/>
            <person name="Sisk P."/>
            <person name="Sykes S."/>
            <person name="Wortman J."/>
            <person name="Nusbaum C."/>
            <person name="Birren B."/>
        </authorList>
    </citation>
    <scope>NUCLEOTIDE SEQUENCE [LARGE SCALE GENOMIC DNA]</scope>
    <source>
        <strain evidence="12">WRAIR2</strain>
    </source>
</reference>
<sequence>MQIAQVLDLDCPVSDNGTAERQSCPRLPDQASPTSVPSEELAQDACHQQNGVSICASATIKNTFTQTASPCQRRHSNVTDLSTAVRNTCTTLSLYDQCVRSRPKQDASTSTVDRQMCDRSTQPSPTADEAFAADSWRKERLLGAKIVEMQDRLKDTEERYKSAKMQLDTLSVAYRTMHESHSALQQDNDKLQFDVRSITKCADFLRAQLHGAQCDRDAANELQKLLQSELEVSRAEKRKVQDSTEKDRRTIQDLQRQCREMERILMRKTPDTVSTLIAVGCKTKEEQDGPSPSSNRQELVQRIAQLKADATARGLDDVQARFNAVQAKYETHIADLEMQVLSLQEINTKLSEKIIRQTEELGSVVPVPVAPPTATCYTQTDLEGEAFRVQPPANAPVRSISVQTDETGPSEPVATGTTRQPPPTKKRTAQTTGASTATAAPVAPGKEDAHLLATIRGMRAELASKEKSVQRLTRELDECKKTIRKLQKKKEMPAVGQVAGAMAVPGKGDTGRSPAKLRNRDDPEHMGAMLREAESKVKVLEHDYTALQEKQLQDLKTLEACHVQERETFRESIRCLQQRLAESEEKLLQRSNLGNDYYRLKTKVELECCQARSEVQTEALVVETDSGAARAPHLCPEVLADGNWCQTIGL</sequence>
<keyword evidence="8" id="KW-0206">Cytoskeleton</keyword>
<name>A0A182NVG8_9DIPT</name>
<dbReference type="STRING" id="7168.A0A182NVG8"/>
<dbReference type="VEuPathDB" id="VectorBase:ADIR011669"/>
<feature type="compositionally biased region" description="Polar residues" evidence="10">
    <location>
        <begin position="106"/>
        <end position="125"/>
    </location>
</feature>
<dbReference type="PANTHER" id="PTHR34031:SF1">
    <property type="entry name" value="CENTROSOMAL PROTEIN OF 162 KDA"/>
    <property type="match status" value="1"/>
</dbReference>
<evidence type="ECO:0000256" key="6">
    <source>
        <dbReference type="ARBA" id="ARBA00022794"/>
    </source>
</evidence>
<keyword evidence="7 9" id="KW-0175">Coiled coil</keyword>
<evidence type="ECO:0000256" key="7">
    <source>
        <dbReference type="ARBA" id="ARBA00023054"/>
    </source>
</evidence>
<keyword evidence="4" id="KW-0963">Cytoplasm</keyword>
<evidence type="ECO:0000256" key="3">
    <source>
        <dbReference type="ARBA" id="ARBA00021406"/>
    </source>
</evidence>
<keyword evidence="5" id="KW-0493">Microtubule</keyword>
<feature type="coiled-coil region" evidence="9">
    <location>
        <begin position="455"/>
        <end position="489"/>
    </location>
</feature>
<evidence type="ECO:0000256" key="10">
    <source>
        <dbReference type="SAM" id="MobiDB-lite"/>
    </source>
</evidence>
<feature type="coiled-coil region" evidence="9">
    <location>
        <begin position="530"/>
        <end position="586"/>
    </location>
</feature>
<comment type="subcellular location">
    <subcellularLocation>
        <location evidence="1">Cytoplasm</location>
        <location evidence="1">Cytoskeleton</location>
        <location evidence="1">Microtubule organizing center</location>
        <location evidence="1">Centrosome</location>
        <location evidence="1">Centriole</location>
    </subcellularLocation>
</comment>
<protein>
    <recommendedName>
        <fullName evidence="3">Centrosomal protein of 162 kDa</fullName>
    </recommendedName>
</protein>
<keyword evidence="6" id="KW-0970">Cilium biogenesis/degradation</keyword>
<dbReference type="Proteomes" id="UP000075884">
    <property type="component" value="Unassembled WGS sequence"/>
</dbReference>
<evidence type="ECO:0000256" key="4">
    <source>
        <dbReference type="ARBA" id="ARBA00022490"/>
    </source>
</evidence>
<accession>A0A182NVG8</accession>
<dbReference type="InterPro" id="IPR038774">
    <property type="entry name" value="CEP162-like"/>
</dbReference>